<dbReference type="Proteomes" id="UP001589654">
    <property type="component" value="Unassembled WGS sequence"/>
</dbReference>
<dbReference type="SUPFAM" id="SSF51703">
    <property type="entry name" value="Cobalamin (vitamin B12)-dependent enzymes"/>
    <property type="match status" value="1"/>
</dbReference>
<dbReference type="PANTHER" id="PTHR48101:SF1">
    <property type="entry name" value="METHYLMALONYL-COA MUTASE, LARGE SUBUNIT"/>
    <property type="match status" value="1"/>
</dbReference>
<evidence type="ECO:0000313" key="3">
    <source>
        <dbReference type="Proteomes" id="UP001589654"/>
    </source>
</evidence>
<evidence type="ECO:0000313" key="2">
    <source>
        <dbReference type="EMBL" id="MFB9212953.1"/>
    </source>
</evidence>
<dbReference type="Pfam" id="PF01642">
    <property type="entry name" value="MM_CoA_mutase"/>
    <property type="match status" value="1"/>
</dbReference>
<dbReference type="EMBL" id="JBHMEW010000065">
    <property type="protein sequence ID" value="MFB9212953.1"/>
    <property type="molecule type" value="Genomic_DNA"/>
</dbReference>
<accession>A0ABV5J7Z7</accession>
<proteinExistence type="predicted"/>
<reference evidence="2 3" key="1">
    <citation type="submission" date="2024-09" db="EMBL/GenBank/DDBJ databases">
        <authorList>
            <person name="Sun Q."/>
            <person name="Mori K."/>
        </authorList>
    </citation>
    <scope>NUCLEOTIDE SEQUENCE [LARGE SCALE GENOMIC DNA]</scope>
    <source>
        <strain evidence="2 3">CECT 7682</strain>
    </source>
</reference>
<gene>
    <name evidence="2" type="ORF">ACFFUR_14150</name>
</gene>
<dbReference type="InterPro" id="IPR006099">
    <property type="entry name" value="MeMalonylCoA_mutase_a/b_cat"/>
</dbReference>
<name>A0ABV5J7Z7_9BACT</name>
<dbReference type="InterPro" id="IPR016176">
    <property type="entry name" value="Cbl-dep_enz_cat"/>
</dbReference>
<dbReference type="RefSeq" id="WP_290248434.1">
    <property type="nucleotide sequence ID" value="NZ_JAUFQT010000001.1"/>
</dbReference>
<protein>
    <submittedName>
        <fullName evidence="2">Methylmalonyl-CoA mutase family protein</fullName>
    </submittedName>
</protein>
<comment type="caution">
    <text evidence="2">The sequence shown here is derived from an EMBL/GenBank/DDBJ whole genome shotgun (WGS) entry which is preliminary data.</text>
</comment>
<feature type="domain" description="Methylmalonyl-CoA mutase alpha/beta chain catalytic" evidence="1">
    <location>
        <begin position="210"/>
        <end position="439"/>
    </location>
</feature>
<sequence>MNKLFDNFPPQNKGMWMQEVLKDLKQGSFEHLMISRPWEGMSLFPFYTAEDAEKWKWLISYENIENYNLPLSSSSPKQWANMVKVTWRPDDTFEAEVKRVLEGGADGIILELSGEEPPGIIFKGDWWKGLVLWIHPLNNPVSILQQFFSEIDQRKIDKGTIVGGILYSPFKNLFDNQKAKSALEGELWQLHQMTKDFQYFKGLCLDWCIYLEGGGNPDQEMRYGLGELVELMDILTEKGFSPEELFKNLIIKVAVSGDFYMEIAKLKSMRVLVHQLAGLYEVKVNPNEFPFFGFTSNWSKSKVEPYTNMIKNTTESLAALLGGCNLIWVRPHEIEGAEPSNFSKRIARNILNILKEECYLDKVLDPTAGSYYLGFLTNKLRQLGEEGLRQLEKEGGWWGNYMDLRIQKDIKTSRMEKWDALISGDQVRVGENKYRAKESGYLLAKKPNKIQEEPFQIKPLSPVLLFEMTKTS</sequence>
<dbReference type="PANTHER" id="PTHR48101">
    <property type="entry name" value="METHYLMALONYL-COA MUTASE, MITOCHONDRIAL-RELATED"/>
    <property type="match status" value="1"/>
</dbReference>
<organism evidence="2 3">
    <name type="scientific">Echinicola jeungdonensis</name>
    <dbReference type="NCBI Taxonomy" id="709343"/>
    <lineage>
        <taxon>Bacteria</taxon>
        <taxon>Pseudomonadati</taxon>
        <taxon>Bacteroidota</taxon>
        <taxon>Cytophagia</taxon>
        <taxon>Cytophagales</taxon>
        <taxon>Cyclobacteriaceae</taxon>
        <taxon>Echinicola</taxon>
    </lineage>
</organism>
<evidence type="ECO:0000259" key="1">
    <source>
        <dbReference type="Pfam" id="PF01642"/>
    </source>
</evidence>
<keyword evidence="3" id="KW-1185">Reference proteome</keyword>
<dbReference type="Gene3D" id="3.20.20.240">
    <property type="entry name" value="Methylmalonyl-CoA mutase"/>
    <property type="match status" value="1"/>
</dbReference>